<reference evidence="2" key="1">
    <citation type="submission" date="2021-10" db="EMBL/GenBank/DDBJ databases">
        <title>The diversity and Nitrogen Metabolism of Culturable Nitrate-Utilizing Bacteria Within the Oxygen Minimum Zone of the Changjiang (Yangtze River)Estuary.</title>
        <authorList>
            <person name="Zhang D."/>
            <person name="Zheng J."/>
            <person name="Liu S."/>
            <person name="He W."/>
        </authorList>
    </citation>
    <scope>NUCLEOTIDE SEQUENCE</scope>
    <source>
        <strain evidence="2">FXH-223</strain>
    </source>
</reference>
<dbReference type="InterPro" id="IPR052339">
    <property type="entry name" value="Fe-S_Maturation_MIP18"/>
</dbReference>
<dbReference type="SUPFAM" id="SSF117916">
    <property type="entry name" value="Fe-S cluster assembly (FSCA) domain-like"/>
    <property type="match status" value="1"/>
</dbReference>
<dbReference type="Pfam" id="PF01883">
    <property type="entry name" value="FeS_assembly_P"/>
    <property type="match status" value="1"/>
</dbReference>
<dbReference type="EMBL" id="JAJGNA010000001">
    <property type="protein sequence ID" value="MCC4307339.1"/>
    <property type="molecule type" value="Genomic_DNA"/>
</dbReference>
<sequence>MNIPSGGRATEQRTVVVSRDVPARLVPDGTRITIHKNSFVNLRQALGGTYTVTLNGNMARIDGTDADAIGQTPLELDFEAPEEDGSVRDEDLKQVLGTIFDPEIPVNIVDLGLVYGCDVIRRSLDSGETKNVVQVRMTLTAPNCGMGPVLVGDVEDRLAKVPNVDEVEVALIFDPPWSRDMMTEEAQLELGLF</sequence>
<organism evidence="2 3">
    <name type="scientific">Alloalcanivorax marinus</name>
    <dbReference type="NCBI Taxonomy" id="1177169"/>
    <lineage>
        <taxon>Bacteria</taxon>
        <taxon>Pseudomonadati</taxon>
        <taxon>Pseudomonadota</taxon>
        <taxon>Gammaproteobacteria</taxon>
        <taxon>Oceanospirillales</taxon>
        <taxon>Alcanivoracaceae</taxon>
        <taxon>Alloalcanivorax</taxon>
    </lineage>
</organism>
<dbReference type="InterPro" id="IPR002744">
    <property type="entry name" value="MIP18-like"/>
</dbReference>
<name>A0A9Q3ULH1_9GAMM</name>
<dbReference type="RefSeq" id="WP_228232580.1">
    <property type="nucleotide sequence ID" value="NZ_JAJGNA010000001.1"/>
</dbReference>
<accession>A0A9Q3ULH1</accession>
<comment type="caution">
    <text evidence="2">The sequence shown here is derived from an EMBL/GenBank/DDBJ whole genome shotgun (WGS) entry which is preliminary data.</text>
</comment>
<gene>
    <name evidence="2" type="primary">sufT</name>
    <name evidence="2" type="ORF">LL252_02040</name>
</gene>
<evidence type="ECO:0000313" key="2">
    <source>
        <dbReference type="EMBL" id="MCC4307339.1"/>
    </source>
</evidence>
<dbReference type="AlphaFoldDB" id="A0A9Q3ULH1"/>
<keyword evidence="3" id="KW-1185">Reference proteome</keyword>
<dbReference type="Proteomes" id="UP001108027">
    <property type="component" value="Unassembled WGS sequence"/>
</dbReference>
<evidence type="ECO:0000313" key="3">
    <source>
        <dbReference type="Proteomes" id="UP001108027"/>
    </source>
</evidence>
<protein>
    <submittedName>
        <fullName evidence="2">Fe-S cluster assembly protein SufT</fullName>
    </submittedName>
</protein>
<dbReference type="Gene3D" id="3.30.300.130">
    <property type="entry name" value="Fe-S cluster assembly (FSCA)"/>
    <property type="match status" value="1"/>
</dbReference>
<dbReference type="PANTHER" id="PTHR42831:SF1">
    <property type="entry name" value="FE-S PROTEIN MATURATION AUXILIARY FACTOR YITW"/>
    <property type="match status" value="1"/>
</dbReference>
<dbReference type="NCBIfam" id="TIGR03406">
    <property type="entry name" value="FeS_long_SufT"/>
    <property type="match status" value="1"/>
</dbReference>
<evidence type="ECO:0000259" key="1">
    <source>
        <dbReference type="Pfam" id="PF01883"/>
    </source>
</evidence>
<dbReference type="InterPro" id="IPR034904">
    <property type="entry name" value="FSCA_dom_sf"/>
</dbReference>
<feature type="domain" description="MIP18 family-like" evidence="1">
    <location>
        <begin position="90"/>
        <end position="169"/>
    </location>
</feature>
<dbReference type="PANTHER" id="PTHR42831">
    <property type="entry name" value="FE-S PROTEIN MATURATION AUXILIARY FACTOR YITW"/>
    <property type="match status" value="1"/>
</dbReference>
<dbReference type="InterPro" id="IPR017776">
    <property type="entry name" value="FeS_assembly_SufT_put"/>
</dbReference>
<proteinExistence type="predicted"/>